<dbReference type="Proteomes" id="UP001438953">
    <property type="component" value="Unassembled WGS sequence"/>
</dbReference>
<dbReference type="InterPro" id="IPR043137">
    <property type="entry name" value="GGT_ssub_C"/>
</dbReference>
<keyword evidence="2" id="KW-1185">Reference proteome</keyword>
<dbReference type="PANTHER" id="PTHR43881:SF1">
    <property type="entry name" value="GAMMA-GLUTAMYLTRANSPEPTIDASE (AFU_ORTHOLOGUE AFUA_4G13580)"/>
    <property type="match status" value="1"/>
</dbReference>
<proteinExistence type="predicted"/>
<protein>
    <submittedName>
        <fullName evidence="1">Gamma-glutamyltransferase family protein</fullName>
    </submittedName>
</protein>
<dbReference type="InterPro" id="IPR029055">
    <property type="entry name" value="Ntn_hydrolases_N"/>
</dbReference>
<accession>A0ABV1SEA4</accession>
<dbReference type="SUPFAM" id="SSF56235">
    <property type="entry name" value="N-terminal nucleophile aminohydrolases (Ntn hydrolases)"/>
    <property type="match status" value="1"/>
</dbReference>
<dbReference type="Pfam" id="PF01019">
    <property type="entry name" value="G_glu_transpept"/>
    <property type="match status" value="1"/>
</dbReference>
<dbReference type="EMBL" id="JAYWLC010000003">
    <property type="protein sequence ID" value="MER5171229.1"/>
    <property type="molecule type" value="Genomic_DNA"/>
</dbReference>
<dbReference type="PANTHER" id="PTHR43881">
    <property type="entry name" value="GAMMA-GLUTAMYLTRANSPEPTIDASE (AFU_ORTHOLOGUE AFUA_4G13580)"/>
    <property type="match status" value="1"/>
</dbReference>
<evidence type="ECO:0000313" key="1">
    <source>
        <dbReference type="EMBL" id="MER5171229.1"/>
    </source>
</evidence>
<dbReference type="Gene3D" id="1.10.246.130">
    <property type="match status" value="1"/>
</dbReference>
<comment type="caution">
    <text evidence="1">The sequence shown here is derived from an EMBL/GenBank/DDBJ whole genome shotgun (WGS) entry which is preliminary data.</text>
</comment>
<organism evidence="1 2">
    <name type="scientific">Thioclava kandeliae</name>
    <dbReference type="NCBI Taxonomy" id="3070818"/>
    <lineage>
        <taxon>Bacteria</taxon>
        <taxon>Pseudomonadati</taxon>
        <taxon>Pseudomonadota</taxon>
        <taxon>Alphaproteobacteria</taxon>
        <taxon>Rhodobacterales</taxon>
        <taxon>Paracoccaceae</taxon>
        <taxon>Thioclava</taxon>
    </lineage>
</organism>
<sequence length="527" mass="55209">MRNLHLAGRSPVMATNAMVASSMPQASLAAIEILKAGGNAVDAAIAANAVLAVVEPQSTGIGGDCFCLYQKAGSTEVIAVNGSGRAPAGASPEALEALGVTALDPLSAHSVTIPGALSAWALLSQSHGRKSLADLLQPAITYAEGGYVVAPRVALDWAEAEPRLQRHDAKLFLVAGKAPGAGQVMSNPDLAHVLRRIAAEGVAAFYTGEIAEKLVAGLRAQGGVHTLEDFAQGVTAAEFVDPITGRFAGHDIWECPPNGSGVTALLLMGIIDGFAPEADPLAPRRLHRAIEAARLAYRDRNAFVADPRFGDVPVAELLSPAYHAVLRALIRDDARMGRLPEAGTAHKDTVYVSVVDADGNVCSFINSIFQGFGSGIVPEGTGVVLQNRGFGFTLEAGHPNQLAPGKRPMHTIMPSLATRNGRPEIVFGVMGGHFQPMGQAWVIDNMLRYGMDPQAALDLPRLFVQNDRIELEEGISAEADAFLQSLGHMTARIGVPHGGGQAIRIDHDRGILIGGSDPRKDGCALGY</sequence>
<name>A0ABV1SEA4_9RHOB</name>
<dbReference type="InterPro" id="IPR052896">
    <property type="entry name" value="GGT-like_enzyme"/>
</dbReference>
<gene>
    <name evidence="1" type="ORF">VSX56_05505</name>
</gene>
<dbReference type="PRINTS" id="PR01210">
    <property type="entry name" value="GGTRANSPTASE"/>
</dbReference>
<dbReference type="InterPro" id="IPR043138">
    <property type="entry name" value="GGT_lsub"/>
</dbReference>
<dbReference type="RefSeq" id="WP_350935452.1">
    <property type="nucleotide sequence ID" value="NZ_JAYWLC010000003.1"/>
</dbReference>
<evidence type="ECO:0000313" key="2">
    <source>
        <dbReference type="Proteomes" id="UP001438953"/>
    </source>
</evidence>
<reference evidence="1 2" key="1">
    <citation type="submission" date="2024-06" db="EMBL/GenBank/DDBJ databases">
        <title>Thioclava kandeliae sp. nov. from a rhizosphere soil sample of Kandelia candel in a mangrove.</title>
        <authorList>
            <person name="Mu T."/>
        </authorList>
    </citation>
    <scope>NUCLEOTIDE SEQUENCE [LARGE SCALE GENOMIC DNA]</scope>
    <source>
        <strain evidence="1 2">CPCC 100088</strain>
    </source>
</reference>
<dbReference type="Gene3D" id="3.60.20.40">
    <property type="match status" value="1"/>
</dbReference>